<dbReference type="AlphaFoldDB" id="A0A1I6K7U3"/>
<dbReference type="SUPFAM" id="SSF52743">
    <property type="entry name" value="Subtilisin-like"/>
    <property type="match status" value="1"/>
</dbReference>
<dbReference type="Proteomes" id="UP000198824">
    <property type="component" value="Unassembled WGS sequence"/>
</dbReference>
<keyword evidence="6" id="KW-0732">Signal</keyword>
<dbReference type="SUPFAM" id="SSF56935">
    <property type="entry name" value="Porins"/>
    <property type="match status" value="1"/>
</dbReference>
<dbReference type="InterPro" id="IPR050131">
    <property type="entry name" value="Peptidase_S8_subtilisin-like"/>
</dbReference>
<keyword evidence="4 5" id="KW-0720">Serine protease</keyword>
<dbReference type="PRINTS" id="PR00723">
    <property type="entry name" value="SUBTILISIN"/>
</dbReference>
<evidence type="ECO:0000256" key="3">
    <source>
        <dbReference type="ARBA" id="ARBA00022801"/>
    </source>
</evidence>
<keyword evidence="2 5" id="KW-0645">Protease</keyword>
<evidence type="ECO:0000313" key="8">
    <source>
        <dbReference type="EMBL" id="SFR87335.1"/>
    </source>
</evidence>
<evidence type="ECO:0000313" key="9">
    <source>
        <dbReference type="Proteomes" id="UP000198824"/>
    </source>
</evidence>
<dbReference type="Pfam" id="PF00082">
    <property type="entry name" value="Peptidase_S8"/>
    <property type="match status" value="1"/>
</dbReference>
<sequence length="970" mass="102964">MESGRKTGARMAAALLIGTCLGAPAFAGKVKSTTAGTVAGGTEISPLYRNINPFYRNIGAFWGDVNPFYRNIGAFWGDVDPFYRNIQAFWGDINPLYRNIGAFGQIVPEYRNIGAFWEQTGTLWTGIDSSWSALGAYQTDKSGYVALATQLTTLRTQSEAFFGAAVLSQTGKTFGAGFADPMFAKYGISLSDPASLETLSPERRSQFFMDWYDGLMNFSGTDHVDHWMKTANWKPIITQQQGSGADTTIGLIDFHVAGDKDLQSKTIYNGGVSTFSNGHGAAVGSLIASAHDGKGVMGIAPNVKIAAFNPFDASGTADWPDIKRGIAAVAGKGASVINLSLGVPGYTLEADWRGVFMDPAVKSFKDKAIYVIAAGNDGVTQTQNVNMKDTFDNTFIIVGSVDPTGKISEFSNRPGSVCLLDDTVCKDDPNKKIQDQLKESGLLMRRFIVAPGELILVSDDKGGVTRMSGTSFAAPLVSGAIALIHDRWPWLKQQPRAVAAAILGSAKDLGAPGIDPVYGVGMLDVEASQSPLNFETLKYYVVDGTKQTEVKVGTLETTGIQSTWETKNLYFSAFEELPGAKRDFLIPLSSRLVGTMQGGQYFQSYVYDRMVSWLGGGTSGYRGFSDVGGTGVNVTGSGLRMGMTMRVAHPFANRFGAGRAKLYSSMTVEAPEGGASFTFGRGDGAAFVGGQSGFGMRADYDAQVGGVNPVLGFASGGAHASAKVRAAEGLDIAVGMTRSDAPSTIDQEMMVTGRNRAQLARLGNYRANAANVRLDYKIDDAILLTASLTRLNEARSLLGVRSLEPSDIAGGTITESATVGADARLTDTLSLTASFTAARSRTSGDAALRIGSGGLLGTAYQVGLTKHRLFGKTDRLRLSVAQPLRVERGTIDFKTVAVTDRQTGEIGIVTQSLGVAGTPRRFVGEMLYGATMFDGAVDLSAFGRGELTGYESGIEGLPKYIVGGRFSLGL</sequence>
<organism evidence="8 9">
    <name type="scientific">Sphingomonas jatrophae</name>
    <dbReference type="NCBI Taxonomy" id="1166337"/>
    <lineage>
        <taxon>Bacteria</taxon>
        <taxon>Pseudomonadati</taxon>
        <taxon>Pseudomonadota</taxon>
        <taxon>Alphaproteobacteria</taxon>
        <taxon>Sphingomonadales</taxon>
        <taxon>Sphingomonadaceae</taxon>
        <taxon>Sphingomonas</taxon>
    </lineage>
</organism>
<dbReference type="PROSITE" id="PS51892">
    <property type="entry name" value="SUBTILASE"/>
    <property type="match status" value="1"/>
</dbReference>
<feature type="signal peptide" evidence="6">
    <location>
        <begin position="1"/>
        <end position="27"/>
    </location>
</feature>
<dbReference type="InterPro" id="IPR036852">
    <property type="entry name" value="Peptidase_S8/S53_dom_sf"/>
</dbReference>
<dbReference type="GO" id="GO:0006508">
    <property type="term" value="P:proteolysis"/>
    <property type="evidence" value="ECO:0007669"/>
    <property type="project" value="UniProtKB-KW"/>
</dbReference>
<dbReference type="InterPro" id="IPR023828">
    <property type="entry name" value="Peptidase_S8_Ser-AS"/>
</dbReference>
<evidence type="ECO:0000256" key="4">
    <source>
        <dbReference type="ARBA" id="ARBA00022825"/>
    </source>
</evidence>
<gene>
    <name evidence="8" type="ORF">SAMN05192580_1426</name>
</gene>
<evidence type="ECO:0000256" key="6">
    <source>
        <dbReference type="SAM" id="SignalP"/>
    </source>
</evidence>
<feature type="active site" description="Charge relay system" evidence="5">
    <location>
        <position position="279"/>
    </location>
</feature>
<protein>
    <submittedName>
        <fullName evidence="8">Subtilase family protein</fullName>
    </submittedName>
</protein>
<evidence type="ECO:0000256" key="1">
    <source>
        <dbReference type="ARBA" id="ARBA00011073"/>
    </source>
</evidence>
<feature type="chain" id="PRO_5011556134" evidence="6">
    <location>
        <begin position="28"/>
        <end position="970"/>
    </location>
</feature>
<evidence type="ECO:0000259" key="7">
    <source>
        <dbReference type="Pfam" id="PF00082"/>
    </source>
</evidence>
<keyword evidence="9" id="KW-1185">Reference proteome</keyword>
<keyword evidence="3 5" id="KW-0378">Hydrolase</keyword>
<dbReference type="PROSITE" id="PS00138">
    <property type="entry name" value="SUBTILASE_SER"/>
    <property type="match status" value="1"/>
</dbReference>
<dbReference type="Gene3D" id="3.40.50.200">
    <property type="entry name" value="Peptidase S8/S53 domain"/>
    <property type="match status" value="1"/>
</dbReference>
<dbReference type="GO" id="GO:0004252">
    <property type="term" value="F:serine-type endopeptidase activity"/>
    <property type="evidence" value="ECO:0007669"/>
    <property type="project" value="UniProtKB-UniRule"/>
</dbReference>
<evidence type="ECO:0000256" key="5">
    <source>
        <dbReference type="PROSITE-ProRule" id="PRU01240"/>
    </source>
</evidence>
<name>A0A1I6K7U3_9SPHN</name>
<accession>A0A1I6K7U3</accession>
<evidence type="ECO:0000256" key="2">
    <source>
        <dbReference type="ARBA" id="ARBA00022670"/>
    </source>
</evidence>
<reference evidence="8 9" key="1">
    <citation type="submission" date="2016-10" db="EMBL/GenBank/DDBJ databases">
        <authorList>
            <person name="de Groot N.N."/>
        </authorList>
    </citation>
    <scope>NUCLEOTIDE SEQUENCE [LARGE SCALE GENOMIC DNA]</scope>
    <source>
        <strain evidence="8 9">S5-249</strain>
    </source>
</reference>
<dbReference type="PANTHER" id="PTHR43806:SF11">
    <property type="entry name" value="CEREVISIN-RELATED"/>
    <property type="match status" value="1"/>
</dbReference>
<proteinExistence type="inferred from homology"/>
<feature type="active site" description="Charge relay system" evidence="5">
    <location>
        <position position="471"/>
    </location>
</feature>
<dbReference type="InterPro" id="IPR000209">
    <property type="entry name" value="Peptidase_S8/S53_dom"/>
</dbReference>
<dbReference type="EMBL" id="FOZG01000001">
    <property type="protein sequence ID" value="SFR87335.1"/>
    <property type="molecule type" value="Genomic_DNA"/>
</dbReference>
<dbReference type="InterPro" id="IPR015500">
    <property type="entry name" value="Peptidase_S8_subtilisin-rel"/>
</dbReference>
<feature type="domain" description="Peptidase S8/S53" evidence="7">
    <location>
        <begin position="266"/>
        <end position="521"/>
    </location>
</feature>
<dbReference type="PANTHER" id="PTHR43806">
    <property type="entry name" value="PEPTIDASE S8"/>
    <property type="match status" value="1"/>
</dbReference>
<feature type="active site" description="Charge relay system" evidence="5">
    <location>
        <position position="253"/>
    </location>
</feature>
<dbReference type="STRING" id="1166337.SAMN05192580_1426"/>
<comment type="similarity">
    <text evidence="1 5">Belongs to the peptidase S8 family.</text>
</comment>